<dbReference type="EMBL" id="AUBJ02000001">
    <property type="protein sequence ID" value="MCP2331901.1"/>
    <property type="molecule type" value="Genomic_DNA"/>
</dbReference>
<proteinExistence type="inferred from homology"/>
<dbReference type="Gene3D" id="3.90.1510.10">
    <property type="entry name" value="Glycerate kinase, domain 2"/>
    <property type="match status" value="1"/>
</dbReference>
<comment type="similarity">
    <text evidence="1 4">Belongs to the glycerate kinase type-1 family.</text>
</comment>
<protein>
    <submittedName>
        <fullName evidence="5">Glycerate kinase</fullName>
    </submittedName>
</protein>
<dbReference type="RefSeq" id="WP_026418213.1">
    <property type="nucleotide sequence ID" value="NZ_AUBJ02000001.1"/>
</dbReference>
<accession>A0ABT1JJJ2</accession>
<evidence type="ECO:0000256" key="1">
    <source>
        <dbReference type="ARBA" id="ARBA00006284"/>
    </source>
</evidence>
<dbReference type="InterPro" id="IPR018193">
    <property type="entry name" value="Glyc_kinase_flavodox-like_fold"/>
</dbReference>
<dbReference type="PANTHER" id="PTHR21599:SF0">
    <property type="entry name" value="GLYCERATE KINASE"/>
    <property type="match status" value="1"/>
</dbReference>
<name>A0ABT1JJJ2_ACTCY</name>
<dbReference type="PIRSF" id="PIRSF006078">
    <property type="entry name" value="GlxK"/>
    <property type="match status" value="1"/>
</dbReference>
<organism evidence="5 6">
    <name type="scientific">Actinoalloteichus caeruleus DSM 43889</name>
    <dbReference type="NCBI Taxonomy" id="1120930"/>
    <lineage>
        <taxon>Bacteria</taxon>
        <taxon>Bacillati</taxon>
        <taxon>Actinomycetota</taxon>
        <taxon>Actinomycetes</taxon>
        <taxon>Pseudonocardiales</taxon>
        <taxon>Pseudonocardiaceae</taxon>
        <taxon>Actinoalloteichus</taxon>
        <taxon>Actinoalloteichus cyanogriseus</taxon>
    </lineage>
</organism>
<dbReference type="GO" id="GO:0016301">
    <property type="term" value="F:kinase activity"/>
    <property type="evidence" value="ECO:0007669"/>
    <property type="project" value="UniProtKB-KW"/>
</dbReference>
<evidence type="ECO:0000256" key="2">
    <source>
        <dbReference type="ARBA" id="ARBA00022679"/>
    </source>
</evidence>
<gene>
    <name evidence="5" type="ORF">G443_002171</name>
</gene>
<dbReference type="PANTHER" id="PTHR21599">
    <property type="entry name" value="GLYCERATE KINASE"/>
    <property type="match status" value="1"/>
</dbReference>
<keyword evidence="3 4" id="KW-0418">Kinase</keyword>
<dbReference type="InterPro" id="IPR004381">
    <property type="entry name" value="Glycerate_kinase"/>
</dbReference>
<dbReference type="Gene3D" id="3.40.50.10350">
    <property type="entry name" value="Glycerate kinase, domain 1"/>
    <property type="match status" value="1"/>
</dbReference>
<keyword evidence="2 4" id="KW-0808">Transferase</keyword>
<dbReference type="NCBIfam" id="TIGR00045">
    <property type="entry name" value="glycerate kinase"/>
    <property type="match status" value="1"/>
</dbReference>
<comment type="caution">
    <text evidence="5">The sequence shown here is derived from an EMBL/GenBank/DDBJ whole genome shotgun (WGS) entry which is preliminary data.</text>
</comment>
<evidence type="ECO:0000313" key="5">
    <source>
        <dbReference type="EMBL" id="MCP2331901.1"/>
    </source>
</evidence>
<dbReference type="SUPFAM" id="SSF110738">
    <property type="entry name" value="Glycerate kinase I"/>
    <property type="match status" value="1"/>
</dbReference>
<sequence>MRILVAPDCFGGTLTAPEAAEAIAEGWRRGSPGDELVARPVADGGPGFVDVLRAALGGTVHRRRVSGPLGDPVEAEWLEVRSERATTGRRSGTAYLESAQACGLHLVPRRTPENAGRAGTRGVGELLAAARDAGVATAVVGLGGSGSTDGGAGMLSALGAVPVGDDGAPLEPGGLALTGCAGIRGTADLDGMRVVLASDVEHTLVGEHGAAAVFGPQKGADAGTVTALDTALTRWADALTAATGLDVRDVPGSGAAGGLGAGLLALGGTTESGAGLVRTLTGLDEALDTADLVLTGEGSFDWQSLRGKLVTVVARAAADRGVPCLVLAGQVAVGRREAAAVGVERAFSVAEHAGSVDAALAEPAPTLTALAADVARQWGGR</sequence>
<dbReference type="Proteomes" id="UP000791080">
    <property type="component" value="Unassembled WGS sequence"/>
</dbReference>
<evidence type="ECO:0000313" key="6">
    <source>
        <dbReference type="Proteomes" id="UP000791080"/>
    </source>
</evidence>
<dbReference type="InterPro" id="IPR018197">
    <property type="entry name" value="Glycerate_kinase_RE-like"/>
</dbReference>
<reference evidence="5 6" key="1">
    <citation type="submission" date="2013-07" db="EMBL/GenBank/DDBJ databases">
        <authorList>
            <consortium name="DOE Joint Genome Institute"/>
            <person name="Reeve W."/>
            <person name="Huntemann M."/>
            <person name="Han J."/>
            <person name="Chen A."/>
            <person name="Kyrpides N."/>
            <person name="Mavromatis K."/>
            <person name="Markowitz V."/>
            <person name="Palaniappan K."/>
            <person name="Ivanova N."/>
            <person name="Schaumberg A."/>
            <person name="Pati A."/>
            <person name="Liolios K."/>
            <person name="Nordberg H.P."/>
            <person name="Cantor M.N."/>
            <person name="Hua S.X."/>
            <person name="Woyke T."/>
        </authorList>
    </citation>
    <scope>NUCLEOTIDE SEQUENCE [LARGE SCALE GENOMIC DNA]</scope>
    <source>
        <strain evidence="5 6">DSM 43889</strain>
    </source>
</reference>
<evidence type="ECO:0000256" key="3">
    <source>
        <dbReference type="ARBA" id="ARBA00022777"/>
    </source>
</evidence>
<dbReference type="Pfam" id="PF02595">
    <property type="entry name" value="Gly_kinase"/>
    <property type="match status" value="1"/>
</dbReference>
<reference evidence="5 6" key="2">
    <citation type="submission" date="2022-06" db="EMBL/GenBank/DDBJ databases">
        <title>Genomic Encyclopedia of Type Strains, Phase I: the one thousand microbial genomes (KMG-I) project.</title>
        <authorList>
            <person name="Kyrpides N."/>
        </authorList>
    </citation>
    <scope>NUCLEOTIDE SEQUENCE [LARGE SCALE GENOMIC DNA]</scope>
    <source>
        <strain evidence="5 6">DSM 43889</strain>
    </source>
</reference>
<evidence type="ECO:0000256" key="4">
    <source>
        <dbReference type="PIRNR" id="PIRNR006078"/>
    </source>
</evidence>
<dbReference type="InterPro" id="IPR036129">
    <property type="entry name" value="Glycerate_kinase_sf"/>
</dbReference>
<keyword evidence="6" id="KW-1185">Reference proteome</keyword>